<evidence type="ECO:0000313" key="2">
    <source>
        <dbReference type="Proteomes" id="UP000035170"/>
    </source>
</evidence>
<dbReference type="PATRIC" id="fig|34073.19.peg.3777"/>
<protein>
    <submittedName>
        <fullName evidence="1">Uncharacterized protein</fullName>
    </submittedName>
</protein>
<evidence type="ECO:0000313" key="1">
    <source>
        <dbReference type="EMBL" id="KLN55335.1"/>
    </source>
</evidence>
<dbReference type="AlphaFoldDB" id="A0A0H2MEH2"/>
<gene>
    <name evidence="1" type="ORF">VPARA_36870</name>
</gene>
<sequence length="57" mass="6406">MKKKILEDEAGRKALWERLQFALDGEPDPWFESSQASVDVRQFTPVAVVDDNATQAA</sequence>
<keyword evidence="2" id="KW-1185">Reference proteome</keyword>
<organism evidence="1 2">
    <name type="scientific">Variovorax paradoxus</name>
    <dbReference type="NCBI Taxonomy" id="34073"/>
    <lineage>
        <taxon>Bacteria</taxon>
        <taxon>Pseudomonadati</taxon>
        <taxon>Pseudomonadota</taxon>
        <taxon>Betaproteobacteria</taxon>
        <taxon>Burkholderiales</taxon>
        <taxon>Comamonadaceae</taxon>
        <taxon>Variovorax</taxon>
    </lineage>
</organism>
<proteinExistence type="predicted"/>
<accession>A0A0H2MEH2</accession>
<dbReference type="Proteomes" id="UP000035170">
    <property type="component" value="Unassembled WGS sequence"/>
</dbReference>
<dbReference type="EMBL" id="JZWI01000018">
    <property type="protein sequence ID" value="KLN55335.1"/>
    <property type="molecule type" value="Genomic_DNA"/>
</dbReference>
<name>A0A0H2MEH2_VARPD</name>
<reference evidence="1 2" key="1">
    <citation type="submission" date="2015-03" db="EMBL/GenBank/DDBJ databases">
        <title>Genome sequence of Variovorax paradoxus TBEA6.</title>
        <authorList>
            <person name="Poehlein A."/>
            <person name="Schuldes J."/>
            <person name="Wuebbeler J.H."/>
            <person name="Hiessl S."/>
            <person name="Steinbuechel A."/>
            <person name="Daniel R."/>
        </authorList>
    </citation>
    <scope>NUCLEOTIDE SEQUENCE [LARGE SCALE GENOMIC DNA]</scope>
    <source>
        <strain evidence="1 2">TBEA6</strain>
    </source>
</reference>
<comment type="caution">
    <text evidence="1">The sequence shown here is derived from an EMBL/GenBank/DDBJ whole genome shotgun (WGS) entry which is preliminary data.</text>
</comment>